<evidence type="ECO:0000256" key="1">
    <source>
        <dbReference type="ARBA" id="ARBA00023015"/>
    </source>
</evidence>
<dbReference type="EMBL" id="JAWJZI010000007">
    <property type="protein sequence ID" value="MDV5170701.1"/>
    <property type="molecule type" value="Genomic_DNA"/>
</dbReference>
<dbReference type="PANTHER" id="PTHR30185:SF18">
    <property type="entry name" value="TRANSCRIPTIONAL REGULATOR MTLR"/>
    <property type="match status" value="1"/>
</dbReference>
<protein>
    <submittedName>
        <fullName evidence="4">PRD domain-containing protein</fullName>
    </submittedName>
</protein>
<dbReference type="RefSeq" id="WP_317523513.1">
    <property type="nucleotide sequence ID" value="NZ_JAWJZI010000007.1"/>
</dbReference>
<comment type="caution">
    <text evidence="4">The sequence shown here is derived from an EMBL/GenBank/DDBJ whole genome shotgun (WGS) entry which is preliminary data.</text>
</comment>
<keyword evidence="2" id="KW-0804">Transcription</keyword>
<evidence type="ECO:0000256" key="2">
    <source>
        <dbReference type="ARBA" id="ARBA00023163"/>
    </source>
</evidence>
<accession>A0ABU3ZKQ7</accession>
<gene>
    <name evidence="4" type="ORF">R2X38_16980</name>
</gene>
<reference evidence="4 5" key="1">
    <citation type="submission" date="2023-10" db="EMBL/GenBank/DDBJ databases">
        <title>Marine bacteria isolated from horseshoe crab.</title>
        <authorList>
            <person name="Cheng T.H."/>
        </authorList>
    </citation>
    <scope>NUCLEOTIDE SEQUENCE [LARGE SCALE GENOMIC DNA]</scope>
    <source>
        <strain evidence="4 5">HSC6</strain>
    </source>
</reference>
<dbReference type="Gene3D" id="1.10.1790.10">
    <property type="entry name" value="PRD domain"/>
    <property type="match status" value="1"/>
</dbReference>
<name>A0ABU3ZKQ7_9GAMM</name>
<dbReference type="PANTHER" id="PTHR30185">
    <property type="entry name" value="CRYPTIC BETA-GLUCOSIDE BGL OPERON ANTITERMINATOR"/>
    <property type="match status" value="1"/>
</dbReference>
<evidence type="ECO:0000313" key="5">
    <source>
        <dbReference type="Proteomes" id="UP001186452"/>
    </source>
</evidence>
<proteinExistence type="predicted"/>
<organism evidence="4 5">
    <name type="scientific">Photobacterium rosenbergii</name>
    <dbReference type="NCBI Taxonomy" id="294936"/>
    <lineage>
        <taxon>Bacteria</taxon>
        <taxon>Pseudomonadati</taxon>
        <taxon>Pseudomonadota</taxon>
        <taxon>Gammaproteobacteria</taxon>
        <taxon>Vibrionales</taxon>
        <taxon>Vibrionaceae</taxon>
        <taxon>Photobacterium</taxon>
    </lineage>
</organism>
<dbReference type="Proteomes" id="UP001186452">
    <property type="component" value="Unassembled WGS sequence"/>
</dbReference>
<keyword evidence="5" id="KW-1185">Reference proteome</keyword>
<dbReference type="InterPro" id="IPR050661">
    <property type="entry name" value="BglG_antiterminators"/>
</dbReference>
<dbReference type="PROSITE" id="PS51372">
    <property type="entry name" value="PRD_2"/>
    <property type="match status" value="1"/>
</dbReference>
<keyword evidence="1" id="KW-0805">Transcription regulation</keyword>
<sequence>MNSFDLALAKYIQEYAPVPLNKVESHFNKTKSTIARSINKINGLVEVNDFISFDKQNITTNFSYSGYTKLLNQLSLNQYHTNANERVKALLVEMALSDTVNKKQFYTLFNVSGTTLKNDRKYILSTLKSLGLENETVVKKGTRLTGEEAQVRIHTAKTVLNTLELDKDNSLIEHPSNTPVNRLIARHFLSACRDYLNDAVAMFHKLEQQYQVRLSYNSKKFLIIYFSLTLLRMKRGSQLSPLDIDDWLSNQYFLIFDSREENLLVSRIIASLTFYAGKYNCYDPRLTPRIEYFSQNFCDSIQTHIHNKSDFFADLYSVIKSCLTQAKLKISFPDKKLSKVKENHAFVYQLVKQYISDVERCVDLVLNENQLATITMVIKKYVVQNKSIDRERARVYLVSNSSFNKLGYFIEKLKIHFHIDIKGIVNSNEIIHIPEDQYDVLITFTNKISRYLSFHGKTSVKVDFQLGESDLRALKQLGLSRSARKIPVERFVEEIQHLTPDELRHLLKNQFKEHFI</sequence>
<evidence type="ECO:0000259" key="3">
    <source>
        <dbReference type="PROSITE" id="PS51372"/>
    </source>
</evidence>
<feature type="domain" description="PRD" evidence="3">
    <location>
        <begin position="281"/>
        <end position="388"/>
    </location>
</feature>
<dbReference type="InterPro" id="IPR011608">
    <property type="entry name" value="PRD"/>
</dbReference>
<evidence type="ECO:0000313" key="4">
    <source>
        <dbReference type="EMBL" id="MDV5170701.1"/>
    </source>
</evidence>
<dbReference type="Pfam" id="PF00874">
    <property type="entry name" value="PRD"/>
    <property type="match status" value="1"/>
</dbReference>